<protein>
    <recommendedName>
        <fullName evidence="3">Phospholipase C/D domain-containing protein</fullName>
    </recommendedName>
</protein>
<evidence type="ECO:0000313" key="1">
    <source>
        <dbReference type="EMBL" id="GLC32528.1"/>
    </source>
</evidence>
<proteinExistence type="predicted"/>
<reference evidence="1 2" key="1">
    <citation type="journal article" date="2024" name="Int. J. Syst. Evol. Microbiol.">
        <title>Clostridium omnivorum sp. nov., isolated from anoxic soil under the treatment of reductive soil disinfestation.</title>
        <authorList>
            <person name="Ueki A."/>
            <person name="Tonouchi A."/>
            <person name="Kaku N."/>
            <person name="Honma S."/>
            <person name="Ueki K."/>
        </authorList>
    </citation>
    <scope>NUCLEOTIDE SEQUENCE [LARGE SCALE GENOMIC DNA]</scope>
    <source>
        <strain evidence="1 2">E14</strain>
    </source>
</reference>
<name>A0ABQ5NBF0_9CLOT</name>
<keyword evidence="2" id="KW-1185">Reference proteome</keyword>
<accession>A0ABQ5NBF0</accession>
<comment type="caution">
    <text evidence="1">The sequence shown here is derived from an EMBL/GenBank/DDBJ whole genome shotgun (WGS) entry which is preliminary data.</text>
</comment>
<evidence type="ECO:0008006" key="3">
    <source>
        <dbReference type="Google" id="ProtNLM"/>
    </source>
</evidence>
<dbReference type="Proteomes" id="UP001208567">
    <property type="component" value="Unassembled WGS sequence"/>
</dbReference>
<organism evidence="1 2">
    <name type="scientific">Clostridium omnivorum</name>
    <dbReference type="NCBI Taxonomy" id="1604902"/>
    <lineage>
        <taxon>Bacteria</taxon>
        <taxon>Bacillati</taxon>
        <taxon>Bacillota</taxon>
        <taxon>Clostridia</taxon>
        <taxon>Eubacteriales</taxon>
        <taxon>Clostridiaceae</taxon>
        <taxon>Clostridium</taxon>
    </lineage>
</organism>
<gene>
    <name evidence="1" type="ORF">bsdE14_39380</name>
</gene>
<evidence type="ECO:0000313" key="2">
    <source>
        <dbReference type="Proteomes" id="UP001208567"/>
    </source>
</evidence>
<dbReference type="EMBL" id="BRXR01000001">
    <property type="protein sequence ID" value="GLC32528.1"/>
    <property type="molecule type" value="Genomic_DNA"/>
</dbReference>
<sequence length="200" mass="23850">MASRLMHYIIGNQILKGKSIDSDLFILGNLAPDAEDGKLCSHFRKIIGNDYDKYPNIDLNRFREKYINCSYNAFVMRYYCHLVSDYIWVQSIYPKYLQFTTDKEKDKRQRELLFRDLSILNEILSKYFNLYYDNNIVIPQKLSITECSYEGISELLDNLCEDFSEKHDDTNLKIFNTDFILYYILEAKNQCIKELEIFNI</sequence>